<accession>A0A7H9HR26</accession>
<dbReference type="OrthoDB" id="4064185at2759"/>
<proteinExistence type="predicted"/>
<protein>
    <submittedName>
        <fullName evidence="1">Uncharacterized protein</fullName>
    </submittedName>
</protein>
<organism evidence="1 2">
    <name type="scientific">Torulaspora globosa</name>
    <dbReference type="NCBI Taxonomy" id="48254"/>
    <lineage>
        <taxon>Eukaryota</taxon>
        <taxon>Fungi</taxon>
        <taxon>Dikarya</taxon>
        <taxon>Ascomycota</taxon>
        <taxon>Saccharomycotina</taxon>
        <taxon>Saccharomycetes</taxon>
        <taxon>Saccharomycetales</taxon>
        <taxon>Saccharomycetaceae</taxon>
        <taxon>Torulaspora</taxon>
    </lineage>
</organism>
<dbReference type="AlphaFoldDB" id="A0A7H9HR26"/>
<evidence type="ECO:0000313" key="1">
    <source>
        <dbReference type="EMBL" id="QLQ78792.1"/>
    </source>
</evidence>
<gene>
    <name evidence="1" type="ORF">HG537_0B01400</name>
</gene>
<dbReference type="EMBL" id="CP059268">
    <property type="protein sequence ID" value="QLQ78792.1"/>
    <property type="molecule type" value="Genomic_DNA"/>
</dbReference>
<name>A0A7H9HR26_9SACH</name>
<dbReference type="Proteomes" id="UP000510647">
    <property type="component" value="Chromosome 2"/>
</dbReference>
<sequence length="646" mass="75640">MLPRFLISPSLRNIRRTLVVVPRTRSFSDSTDHSVEKVLNIVRNSKRLVNDEKPLFRDYWKYVSNSKKTEESVLRRLSTEFIAQFVNENKLNSSTVRGFYRRELIYNIDYDQRIQELAEKLHIDTELVNSRNDILTFCIMDSLKTKDIMIAVDLYLLYYELYEKEPLNKELCRSIISALAFENPRYDHIHLLKFLELDRLHERMNTTMTLTRTQIATICNKALALEQSPILTKNVLNRVMNIELTPISDFRNDKIIAAYHLIERDCAINNAAGVFLTWTTIKNYYTSIDKHDPRILYKLINNFTQHKAYRNACKELIISLDPCFYSNNPLLLPSLIDYATKTNNLSLAKELMNNVNEHLHKNNTQVVLFSKRCLSSMLRMHLKFKDSSGVDRVLKYIQETFGKHSEENLSSIVSHLVEIKSFESLKKAVQLVEGFPIKRSLLAYASIINKIVEWQIASDDRFTATSLPIIDKLLRRAHIQDPNHKSSLWNIIASLFIKKIVHYRNFQRKTANSNRNSSEKHLDTRNLDLAKLLYLRSKRIQGDFTKIDVNPFIRSSPHKIILKITDGNRFVILRNTALNAIKGRRKDIFLWCCSELYQHGMPVKELLLDWNMMLDYQMRRASFPERKQIEEKLSIGKLAFISKSLK</sequence>
<keyword evidence="2" id="KW-1185">Reference proteome</keyword>
<reference evidence="1 2" key="1">
    <citation type="submission" date="2020-06" db="EMBL/GenBank/DDBJ databases">
        <title>The yeast mating-type switching endonuclease HO is a domesticated member of an unorthodox homing genetic element family.</title>
        <authorList>
            <person name="Coughlan A.Y."/>
            <person name="Lombardi L."/>
            <person name="Braun-Galleani S."/>
            <person name="Martos A.R."/>
            <person name="Galeote V."/>
            <person name="Bigey F."/>
            <person name="Dequin S."/>
            <person name="Byrne K.P."/>
            <person name="Wolfe K.H."/>
        </authorList>
    </citation>
    <scope>NUCLEOTIDE SEQUENCE [LARGE SCALE GENOMIC DNA]</scope>
    <source>
        <strain evidence="1 2">CBS2947</strain>
    </source>
</reference>
<evidence type="ECO:0000313" key="2">
    <source>
        <dbReference type="Proteomes" id="UP000510647"/>
    </source>
</evidence>